<name>A0A561BAM0_9BURK</name>
<dbReference type="PANTHER" id="PTHR30483">
    <property type="entry name" value="LEUCINE-SPECIFIC-BINDING PROTEIN"/>
    <property type="match status" value="1"/>
</dbReference>
<evidence type="ECO:0000259" key="4">
    <source>
        <dbReference type="Pfam" id="PF13458"/>
    </source>
</evidence>
<dbReference type="InterPro" id="IPR028081">
    <property type="entry name" value="Leu-bd"/>
</dbReference>
<reference evidence="5 6" key="1">
    <citation type="submission" date="2019-06" db="EMBL/GenBank/DDBJ databases">
        <title>Sorghum-associated microbial communities from plants grown in Nebraska, USA.</title>
        <authorList>
            <person name="Schachtman D."/>
        </authorList>
    </citation>
    <scope>NUCLEOTIDE SEQUENCE [LARGE SCALE GENOMIC DNA]</scope>
    <source>
        <strain evidence="5 6">T529</strain>
    </source>
</reference>
<dbReference type="SUPFAM" id="SSF53822">
    <property type="entry name" value="Periplasmic binding protein-like I"/>
    <property type="match status" value="1"/>
</dbReference>
<dbReference type="AlphaFoldDB" id="A0A561BAM0"/>
<sequence length="390" mass="42323">MKLLLSALTLTASLLAAPAAMANTPLKIGFLTTLSGPGAALGQDTRDGFALAVKHNRDRLGGLPLDLQVVDDQLSPDSARQSVDRFIKLNKVDILTGVVYSNVLLPVLPTILASDTVYISTNTGPMDYAGAKCHKNFFVAAWQNEDIPQAMGRFAATREYKRVAMIAANYPGGRESAIGFKRQYTAPIVEEIYTKMGQLDYAAEIATLRASRPDAVFFFLPGGMGVNFIKQFEAAGLTKQIALLAPGYSADEDTLRAVGEPMVGVYNASHWAADLPGALNQKFVADFTKTYGRAPTMTAAQAYDTALLIDHAVRRVDGKVADRDALRKALREAQFPSLRGPFKFNNNQFPIHTLYMRVVQKDASGRIANKLVGEILPNHADPYAAQCKLP</sequence>
<feature type="chain" id="PRO_5022154185" evidence="3">
    <location>
        <begin position="23"/>
        <end position="390"/>
    </location>
</feature>
<dbReference type="InterPro" id="IPR028082">
    <property type="entry name" value="Peripla_BP_I"/>
</dbReference>
<dbReference type="OrthoDB" id="8522748at2"/>
<evidence type="ECO:0000256" key="1">
    <source>
        <dbReference type="ARBA" id="ARBA00010062"/>
    </source>
</evidence>
<dbReference type="PANTHER" id="PTHR30483:SF6">
    <property type="entry name" value="PERIPLASMIC BINDING PROTEIN OF ABC TRANSPORTER FOR NATURAL AMINO ACIDS"/>
    <property type="match status" value="1"/>
</dbReference>
<dbReference type="Gene3D" id="3.40.50.2300">
    <property type="match status" value="2"/>
</dbReference>
<dbReference type="InterPro" id="IPR051010">
    <property type="entry name" value="BCAA_transport"/>
</dbReference>
<evidence type="ECO:0000313" key="5">
    <source>
        <dbReference type="EMBL" id="TWD75965.1"/>
    </source>
</evidence>
<feature type="domain" description="Leucine-binding protein" evidence="4">
    <location>
        <begin position="25"/>
        <end position="362"/>
    </location>
</feature>
<dbReference type="CDD" id="cd06359">
    <property type="entry name" value="PBP1_Nba-like"/>
    <property type="match status" value="1"/>
</dbReference>
<accession>A0A561BAM0</accession>
<dbReference type="EMBL" id="VIVL01000014">
    <property type="protein sequence ID" value="TWD75965.1"/>
    <property type="molecule type" value="Genomic_DNA"/>
</dbReference>
<evidence type="ECO:0000256" key="2">
    <source>
        <dbReference type="ARBA" id="ARBA00022729"/>
    </source>
</evidence>
<evidence type="ECO:0000313" key="6">
    <source>
        <dbReference type="Proteomes" id="UP000319722"/>
    </source>
</evidence>
<dbReference type="Pfam" id="PF13458">
    <property type="entry name" value="Peripla_BP_6"/>
    <property type="match status" value="1"/>
</dbReference>
<dbReference type="Proteomes" id="UP000319722">
    <property type="component" value="Unassembled WGS sequence"/>
</dbReference>
<comment type="similarity">
    <text evidence="1">Belongs to the leucine-binding protein family.</text>
</comment>
<organism evidence="5 6">
    <name type="scientific">Variovorax beijingensis</name>
    <dbReference type="NCBI Taxonomy" id="2496117"/>
    <lineage>
        <taxon>Bacteria</taxon>
        <taxon>Pseudomonadati</taxon>
        <taxon>Pseudomonadota</taxon>
        <taxon>Betaproteobacteria</taxon>
        <taxon>Burkholderiales</taxon>
        <taxon>Comamonadaceae</taxon>
        <taxon>Variovorax</taxon>
    </lineage>
</organism>
<protein>
    <submittedName>
        <fullName evidence="5">Amino acid/amide ABC transporter substrate-binding protein (HAAT family)</fullName>
    </submittedName>
</protein>
<feature type="signal peptide" evidence="3">
    <location>
        <begin position="1"/>
        <end position="22"/>
    </location>
</feature>
<proteinExistence type="inferred from homology"/>
<keyword evidence="2 3" id="KW-0732">Signal</keyword>
<dbReference type="RefSeq" id="WP_093299997.1">
    <property type="nucleotide sequence ID" value="NZ_VIVL01000014.1"/>
</dbReference>
<comment type="caution">
    <text evidence="5">The sequence shown here is derived from an EMBL/GenBank/DDBJ whole genome shotgun (WGS) entry which is preliminary data.</text>
</comment>
<gene>
    <name evidence="5" type="ORF">FB547_11436</name>
</gene>
<evidence type="ECO:0000256" key="3">
    <source>
        <dbReference type="SAM" id="SignalP"/>
    </source>
</evidence>